<keyword evidence="1" id="KW-1133">Transmembrane helix</keyword>
<keyword evidence="1" id="KW-0472">Membrane</keyword>
<proteinExistence type="predicted"/>
<reference evidence="2" key="1">
    <citation type="submission" date="2022-05" db="EMBL/GenBank/DDBJ databases">
        <authorList>
            <person name="Colautti A."/>
            <person name="Iacumin L."/>
        </authorList>
    </citation>
    <scope>NUCLEOTIDE SEQUENCE</scope>
    <source>
        <strain evidence="2">SK 55</strain>
    </source>
</reference>
<comment type="caution">
    <text evidence="2">The sequence shown here is derived from an EMBL/GenBank/DDBJ whole genome shotgun (WGS) entry which is preliminary data.</text>
</comment>
<accession>A0A9X3LF13</accession>
<keyword evidence="3" id="KW-1185">Reference proteome</keyword>
<evidence type="ECO:0000313" key="3">
    <source>
        <dbReference type="Proteomes" id="UP001152173"/>
    </source>
</evidence>
<evidence type="ECO:0000313" key="2">
    <source>
        <dbReference type="EMBL" id="MCZ8535731.1"/>
    </source>
</evidence>
<dbReference type="AlphaFoldDB" id="A0A9X3LF13"/>
<protein>
    <submittedName>
        <fullName evidence="2">Uncharacterized protein</fullName>
    </submittedName>
</protein>
<dbReference type="Proteomes" id="UP001152173">
    <property type="component" value="Unassembled WGS sequence"/>
</dbReference>
<evidence type="ECO:0000256" key="1">
    <source>
        <dbReference type="SAM" id="Phobius"/>
    </source>
</evidence>
<feature type="transmembrane region" description="Helical" evidence="1">
    <location>
        <begin position="34"/>
        <end position="59"/>
    </location>
</feature>
<gene>
    <name evidence="2" type="ORF">M9R32_00840</name>
</gene>
<keyword evidence="1" id="KW-0812">Transmembrane</keyword>
<dbReference type="RefSeq" id="WP_269924850.1">
    <property type="nucleotide sequence ID" value="NZ_JAMKBJ010000001.1"/>
</dbReference>
<organism evidence="2 3">
    <name type="scientific">Paenisporosarcina quisquiliarum</name>
    <dbReference type="NCBI Taxonomy" id="365346"/>
    <lineage>
        <taxon>Bacteria</taxon>
        <taxon>Bacillati</taxon>
        <taxon>Bacillota</taxon>
        <taxon>Bacilli</taxon>
        <taxon>Bacillales</taxon>
        <taxon>Caryophanaceae</taxon>
        <taxon>Paenisporosarcina</taxon>
    </lineage>
</organism>
<sequence length="61" mass="6492">MDRFILLMLASILAGFALLKVPLSGTFLAGLEPITNVIGVLAIVIFSLFLIFKGVMALLGK</sequence>
<dbReference type="EMBL" id="JAMKBJ010000001">
    <property type="protein sequence ID" value="MCZ8535731.1"/>
    <property type="molecule type" value="Genomic_DNA"/>
</dbReference>
<name>A0A9X3LF13_9BACL</name>